<evidence type="ECO:0000313" key="2">
    <source>
        <dbReference type="Proteomes" id="UP000782475"/>
    </source>
</evidence>
<dbReference type="EMBL" id="JAHHFP010000011">
    <property type="protein sequence ID" value="MBX7271117.1"/>
    <property type="molecule type" value="Genomic_DNA"/>
</dbReference>
<proteinExistence type="predicted"/>
<reference evidence="1 2" key="1">
    <citation type="journal article" date="2021" name="Appl. Microbiol. Biotechnol.">
        <title>Biotechnological applications of marine bacteria in bioremediation of environments polluted with hydrocarbons and plastics.</title>
        <authorList>
            <person name="Muriel-Millan L.F."/>
            <person name="Millan-Lopez S."/>
            <person name="Pardo-Lopez L."/>
        </authorList>
    </citation>
    <scope>NUCLEOTIDE SEQUENCE [LARGE SCALE GENOMIC DNA]</scope>
    <source>
        <strain evidence="1 2">GOM4</strain>
    </source>
</reference>
<keyword evidence="2" id="KW-1185">Reference proteome</keyword>
<sequence length="186" mass="20911">MQVSVKITGLEMARARLAEVSRQVDPVLRGALNTTATKARTVRYVNPLRGSLMPVYSRRALRVKRARGRLTNARIIPSSSGVPVTRYLGWGYSKISETRARIWVKGPKGHKVAAGFVNPSSFSRMPWSTRIKVRGAAKGFLSPALGPSVAYWFKQLTDGQTIRWTNIFLQQEFEKRIRREIAKGAR</sequence>
<comment type="caution">
    <text evidence="1">The sequence shown here is derived from an EMBL/GenBank/DDBJ whole genome shotgun (WGS) entry which is preliminary data.</text>
</comment>
<name>A0ACC5VF07_STUCH</name>
<protein>
    <submittedName>
        <fullName evidence="1">Uncharacterized protein</fullName>
    </submittedName>
</protein>
<evidence type="ECO:0000313" key="1">
    <source>
        <dbReference type="EMBL" id="MBX7271117.1"/>
    </source>
</evidence>
<dbReference type="Proteomes" id="UP000782475">
    <property type="component" value="Unassembled WGS sequence"/>
</dbReference>
<gene>
    <name evidence="1" type="ORF">KJJ99_04805</name>
</gene>
<accession>A0ACC5VF07</accession>
<organism evidence="1 2">
    <name type="scientific">Stutzerimonas chloritidismutans</name>
    <name type="common">Pseudomonas chloritidismutans</name>
    <dbReference type="NCBI Taxonomy" id="203192"/>
    <lineage>
        <taxon>Bacteria</taxon>
        <taxon>Pseudomonadati</taxon>
        <taxon>Pseudomonadota</taxon>
        <taxon>Gammaproteobacteria</taxon>
        <taxon>Pseudomonadales</taxon>
        <taxon>Pseudomonadaceae</taxon>
        <taxon>Stutzerimonas</taxon>
    </lineage>
</organism>